<dbReference type="RefSeq" id="WP_269817139.1">
    <property type="nucleotide sequence ID" value="NZ_CP114976.1"/>
</dbReference>
<reference evidence="2 3" key="1">
    <citation type="submission" date="2022-12" db="EMBL/GenBank/DDBJ databases">
        <title>Coexistence and Characterization of a Novel Tigecycline Resistance gene tet(X) variant and blaNDM-1 in a Pseudomonas caeni Isolate of Chicken Origin.</title>
        <authorList>
            <person name="Lu X."/>
            <person name="Zhang L."/>
            <person name="Li R."/>
            <person name="Wang Z."/>
        </authorList>
    </citation>
    <scope>NUCLEOTIDE SEQUENCE [LARGE SCALE GENOMIC DNA]</scope>
    <source>
        <strain evidence="2 3">CE14</strain>
    </source>
</reference>
<gene>
    <name evidence="2" type="ORF">O6P33_07330</name>
</gene>
<organism evidence="2 3">
    <name type="scientific">Denitrificimonas caeni</name>
    <dbReference type="NCBI Taxonomy" id="521720"/>
    <lineage>
        <taxon>Bacteria</taxon>
        <taxon>Pseudomonadati</taxon>
        <taxon>Pseudomonadota</taxon>
        <taxon>Gammaproteobacteria</taxon>
        <taxon>Pseudomonadales</taxon>
        <taxon>Pseudomonadaceae</taxon>
        <taxon>Denitrificimonas</taxon>
    </lineage>
</organism>
<dbReference type="InterPro" id="IPR007360">
    <property type="entry name" value="SirB"/>
</dbReference>
<dbReference type="PANTHER" id="PTHR39594">
    <property type="entry name" value="PROTEIN YCHQ"/>
    <property type="match status" value="1"/>
</dbReference>
<dbReference type="KEGG" id="dce:O6P33_07330"/>
<dbReference type="GO" id="GO:0005886">
    <property type="term" value="C:plasma membrane"/>
    <property type="evidence" value="ECO:0007669"/>
    <property type="project" value="TreeGrafter"/>
</dbReference>
<dbReference type="Pfam" id="PF04247">
    <property type="entry name" value="SirB"/>
    <property type="match status" value="1"/>
</dbReference>
<name>A0AAE9VMR7_9GAMM</name>
<keyword evidence="3" id="KW-1185">Reference proteome</keyword>
<sequence length="132" mass="14763">MFAEHYLMIKNIHIGLAILSGTLFVLRGLWVLLLGAGGVLQRQVNRGSYVVDSCLLLAALWLLLTLNFAPLSAAWLQAKLVLLVLYVLFGVLAFRHKYSLKLRWLAYIAALCCFAGMYYSARMHQPFAGLFG</sequence>
<dbReference type="PANTHER" id="PTHR39594:SF1">
    <property type="entry name" value="PROTEIN YCHQ"/>
    <property type="match status" value="1"/>
</dbReference>
<evidence type="ECO:0000313" key="2">
    <source>
        <dbReference type="EMBL" id="WBE24197.1"/>
    </source>
</evidence>
<evidence type="ECO:0000256" key="1">
    <source>
        <dbReference type="SAM" id="Phobius"/>
    </source>
</evidence>
<proteinExistence type="predicted"/>
<feature type="transmembrane region" description="Helical" evidence="1">
    <location>
        <begin position="74"/>
        <end position="92"/>
    </location>
</feature>
<keyword evidence="1" id="KW-1133">Transmembrane helix</keyword>
<dbReference type="AlphaFoldDB" id="A0AAE9VMR7"/>
<feature type="transmembrane region" description="Helical" evidence="1">
    <location>
        <begin position="104"/>
        <end position="121"/>
    </location>
</feature>
<keyword evidence="1" id="KW-0472">Membrane</keyword>
<feature type="transmembrane region" description="Helical" evidence="1">
    <location>
        <begin position="12"/>
        <end position="37"/>
    </location>
</feature>
<dbReference type="EMBL" id="CP114976">
    <property type="protein sequence ID" value="WBE24197.1"/>
    <property type="molecule type" value="Genomic_DNA"/>
</dbReference>
<evidence type="ECO:0000313" key="3">
    <source>
        <dbReference type="Proteomes" id="UP001212189"/>
    </source>
</evidence>
<dbReference type="PIRSF" id="PIRSF005610">
    <property type="entry name" value="SirB"/>
    <property type="match status" value="1"/>
</dbReference>
<keyword evidence="1" id="KW-0812">Transmembrane</keyword>
<protein>
    <submittedName>
        <fullName evidence="2">SirB2 family protein</fullName>
    </submittedName>
</protein>
<feature type="transmembrane region" description="Helical" evidence="1">
    <location>
        <begin position="49"/>
        <end position="68"/>
    </location>
</feature>
<dbReference type="Proteomes" id="UP001212189">
    <property type="component" value="Chromosome"/>
</dbReference>
<accession>A0AAE9VMR7</accession>